<accession>A0A2A3YRA1</accession>
<evidence type="ECO:0000313" key="1">
    <source>
        <dbReference type="EMBL" id="PCC42322.1"/>
    </source>
</evidence>
<comment type="caution">
    <text evidence="1">The sequence shown here is derived from an EMBL/GenBank/DDBJ whole genome shotgun (WGS) entry which is preliminary data.</text>
</comment>
<reference evidence="1 2" key="1">
    <citation type="journal article" date="2017" name="Elife">
        <title>Extensive horizontal gene transfer in cheese-associated bacteria.</title>
        <authorList>
            <person name="Bonham K.S."/>
            <person name="Wolfe B.E."/>
            <person name="Dutton R.J."/>
        </authorList>
    </citation>
    <scope>NUCLEOTIDE SEQUENCE [LARGE SCALE GENOMIC DNA]</scope>
    <source>
        <strain evidence="1 2">962_8</strain>
    </source>
</reference>
<sequence length="71" mass="7765">MVETTSANPELLKEQVSSLFLQPLEAQSIILNSGVRIFDTAEPFGIPRLVGSSEQGWVGVAFRREGPHRGL</sequence>
<evidence type="ECO:0000313" key="2">
    <source>
        <dbReference type="Proteomes" id="UP000218620"/>
    </source>
</evidence>
<gene>
    <name evidence="1" type="ORF">CIK65_12925</name>
</gene>
<dbReference type="Proteomes" id="UP000218620">
    <property type="component" value="Unassembled WGS sequence"/>
</dbReference>
<organism evidence="1 2">
    <name type="scientific">Brevibacterium aurantiacum</name>
    <dbReference type="NCBI Taxonomy" id="273384"/>
    <lineage>
        <taxon>Bacteria</taxon>
        <taxon>Bacillati</taxon>
        <taxon>Actinomycetota</taxon>
        <taxon>Actinomycetes</taxon>
        <taxon>Micrococcales</taxon>
        <taxon>Brevibacteriaceae</taxon>
        <taxon>Brevibacterium</taxon>
    </lineage>
</organism>
<protein>
    <submittedName>
        <fullName evidence="1">Uncharacterized protein</fullName>
    </submittedName>
</protein>
<proteinExistence type="predicted"/>
<dbReference type="EMBL" id="NRGQ01000019">
    <property type="protein sequence ID" value="PCC42322.1"/>
    <property type="molecule type" value="Genomic_DNA"/>
</dbReference>
<dbReference type="AlphaFoldDB" id="A0A2A3YRA1"/>
<name>A0A2A3YRA1_BREAU</name>